<dbReference type="AlphaFoldDB" id="A0A6P8PP61"/>
<dbReference type="FunCoup" id="A0A6P8PP61">
    <property type="interactions" value="31"/>
</dbReference>
<evidence type="ECO:0000259" key="2">
    <source>
        <dbReference type="Pfam" id="PF13843"/>
    </source>
</evidence>
<dbReference type="InParanoid" id="A0A6P8PP61"/>
<dbReference type="Pfam" id="PF13843">
    <property type="entry name" value="DDE_Tnp_1_7"/>
    <property type="match status" value="1"/>
</dbReference>
<feature type="region of interest" description="Disordered" evidence="1">
    <location>
        <begin position="513"/>
        <end position="532"/>
    </location>
</feature>
<evidence type="ECO:0000313" key="3">
    <source>
        <dbReference type="Proteomes" id="UP000515159"/>
    </source>
</evidence>
<feature type="domain" description="PiggyBac transposable element-derived protein" evidence="2">
    <location>
        <begin position="127"/>
        <end position="472"/>
    </location>
</feature>
<dbReference type="InterPro" id="IPR029526">
    <property type="entry name" value="PGBD"/>
</dbReference>
<gene>
    <name evidence="4" type="primary">LOC117351843</name>
</gene>
<dbReference type="GeneID" id="117351843"/>
<dbReference type="RefSeq" id="XP_033783580.1">
    <property type="nucleotide sequence ID" value="XM_033927689.1"/>
</dbReference>
<proteinExistence type="predicted"/>
<reference evidence="4" key="1">
    <citation type="submission" date="2025-08" db="UniProtKB">
        <authorList>
            <consortium name="RefSeq"/>
        </authorList>
    </citation>
    <scope>IDENTIFICATION</scope>
</reference>
<accession>A0A6P8PP61</accession>
<dbReference type="Proteomes" id="UP000515159">
    <property type="component" value="Chromosome 18"/>
</dbReference>
<sequence>MPLAERFFEITEDAIEQILLADNSDDEDNLPLDEEDRGFLDEDVEKVGKEIVIERPVAATNDLPEAPRKQRRAKAGQKEDINFIWKPRKANFQKNTIEYEYGNVNIDDDCSVEPNAYEVFEKTCGFNDLAAHIVEQSNLYMKQKGVPFQTDAQEIRAFLGMNLVMGYHVLPSLRDYWSTDPDLQVPYIAKVMPRQRFEAIRSALHFSNNEEMLPKSHPDFDRAFKVRPVMDHFNRCFQNARNPSQQQSVDEHMIRFKGQSIMKQYIKNKPIKWGFKMWCRCDSKTGYLYQFDLYTGKKTDTEHGLGEGVVLMLTKSLEHLCCEIYIDNFFNSPILQLKTQQQEIYLCGTARADRKHMPKNLKQDKELKRGESQMLSANGITCVKWMDNRSVVMLSNFLHSTNSVSVSRRQQKSAEKIQIPCPEIIVAYNNFMGGVDLMDQKKITYEVDRKSKIKYYLCIFFDLIDIAVNNAHCIFTQLNLNMNPQCKAMTPLQYRQLIARFLIGNYTNRKRSLPAGPVRSSKNSIPSPMPEHKLAKMGKRKRCAQCAKDKIENRTDNICEICQVHLCYTSSRNCFEKYHT</sequence>
<dbReference type="PANTHER" id="PTHR46599:SF3">
    <property type="entry name" value="PIGGYBAC TRANSPOSABLE ELEMENT-DERIVED PROTEIN 4"/>
    <property type="match status" value="1"/>
</dbReference>
<evidence type="ECO:0000313" key="4">
    <source>
        <dbReference type="RefSeq" id="XP_033783580.1"/>
    </source>
</evidence>
<dbReference type="OrthoDB" id="5985989at2759"/>
<dbReference type="KEGG" id="gsh:117351843"/>
<protein>
    <submittedName>
        <fullName evidence="4">PiggyBac transposable element-derived protein 4-like</fullName>
    </submittedName>
</protein>
<evidence type="ECO:0000256" key="1">
    <source>
        <dbReference type="SAM" id="MobiDB-lite"/>
    </source>
</evidence>
<keyword evidence="3" id="KW-1185">Reference proteome</keyword>
<organism evidence="3 4">
    <name type="scientific">Geotrypetes seraphini</name>
    <name type="common">Gaboon caecilian</name>
    <name type="synonym">Caecilia seraphini</name>
    <dbReference type="NCBI Taxonomy" id="260995"/>
    <lineage>
        <taxon>Eukaryota</taxon>
        <taxon>Metazoa</taxon>
        <taxon>Chordata</taxon>
        <taxon>Craniata</taxon>
        <taxon>Vertebrata</taxon>
        <taxon>Euteleostomi</taxon>
        <taxon>Amphibia</taxon>
        <taxon>Gymnophiona</taxon>
        <taxon>Geotrypetes</taxon>
    </lineage>
</organism>
<dbReference type="PANTHER" id="PTHR46599">
    <property type="entry name" value="PIGGYBAC TRANSPOSABLE ELEMENT-DERIVED PROTEIN 4"/>
    <property type="match status" value="1"/>
</dbReference>
<name>A0A6P8PP61_GEOSA</name>